<dbReference type="OrthoDB" id="616263at2759"/>
<sequence>MEKGESLMVPDRGCSPDHPISPIPGDECVLLCPLLCMVLHYRPRKKLLEAFCHFCSVVISVRFFGNHLHLSPTLKSALSGSHFRSNEEVRKAVKNIPRSLSTDFYQDGFLKLISPYDKCINVGCEYVEK</sequence>
<dbReference type="EMBL" id="BGPR01040251">
    <property type="protein sequence ID" value="GBO16354.1"/>
    <property type="molecule type" value="Genomic_DNA"/>
</dbReference>
<evidence type="ECO:0000313" key="2">
    <source>
        <dbReference type="EMBL" id="GBO16354.1"/>
    </source>
</evidence>
<keyword evidence="3" id="KW-1185">Reference proteome</keyword>
<organism evidence="2 3">
    <name type="scientific">Araneus ventricosus</name>
    <name type="common">Orbweaver spider</name>
    <name type="synonym">Epeira ventricosa</name>
    <dbReference type="NCBI Taxonomy" id="182803"/>
    <lineage>
        <taxon>Eukaryota</taxon>
        <taxon>Metazoa</taxon>
        <taxon>Ecdysozoa</taxon>
        <taxon>Arthropoda</taxon>
        <taxon>Chelicerata</taxon>
        <taxon>Arachnida</taxon>
        <taxon>Araneae</taxon>
        <taxon>Araneomorphae</taxon>
        <taxon>Entelegynae</taxon>
        <taxon>Araneoidea</taxon>
        <taxon>Araneidae</taxon>
        <taxon>Araneus</taxon>
    </lineage>
</organism>
<proteinExistence type="predicted"/>
<name>A0A4Y2UW43_ARAVE</name>
<accession>A0A4Y2UW43</accession>
<dbReference type="AlphaFoldDB" id="A0A4Y2UW43"/>
<dbReference type="InterPro" id="IPR036397">
    <property type="entry name" value="RNaseH_sf"/>
</dbReference>
<dbReference type="Gene3D" id="3.30.420.10">
    <property type="entry name" value="Ribonuclease H-like superfamily/Ribonuclease H"/>
    <property type="match status" value="1"/>
</dbReference>
<evidence type="ECO:0000313" key="3">
    <source>
        <dbReference type="Proteomes" id="UP000499080"/>
    </source>
</evidence>
<dbReference type="EMBL" id="BGPR01040117">
    <property type="protein sequence ID" value="GBO16183.1"/>
    <property type="molecule type" value="Genomic_DNA"/>
</dbReference>
<protein>
    <submittedName>
        <fullName evidence="2">Uncharacterized protein</fullName>
    </submittedName>
</protein>
<dbReference type="Proteomes" id="UP000499080">
    <property type="component" value="Unassembled WGS sequence"/>
</dbReference>
<evidence type="ECO:0000313" key="1">
    <source>
        <dbReference type="EMBL" id="GBO16183.1"/>
    </source>
</evidence>
<gene>
    <name evidence="2" type="ORF">AVEN_125790_1</name>
    <name evidence="1" type="ORF">AVEN_91323_1</name>
</gene>
<comment type="caution">
    <text evidence="2">The sequence shown here is derived from an EMBL/GenBank/DDBJ whole genome shotgun (WGS) entry which is preliminary data.</text>
</comment>
<reference evidence="2 3" key="1">
    <citation type="journal article" date="2019" name="Sci. Rep.">
        <title>Orb-weaving spider Araneus ventricosus genome elucidates the spidroin gene catalogue.</title>
        <authorList>
            <person name="Kono N."/>
            <person name="Nakamura H."/>
            <person name="Ohtoshi R."/>
            <person name="Moran D.A.P."/>
            <person name="Shinohara A."/>
            <person name="Yoshida Y."/>
            <person name="Fujiwara M."/>
            <person name="Mori M."/>
            <person name="Tomita M."/>
            <person name="Arakawa K."/>
        </authorList>
    </citation>
    <scope>NUCLEOTIDE SEQUENCE [LARGE SCALE GENOMIC DNA]</scope>
</reference>
<dbReference type="GO" id="GO:0003676">
    <property type="term" value="F:nucleic acid binding"/>
    <property type="evidence" value="ECO:0007669"/>
    <property type="project" value="InterPro"/>
</dbReference>